<dbReference type="Pfam" id="PF03734">
    <property type="entry name" value="YkuD"/>
    <property type="match status" value="1"/>
</dbReference>
<dbReference type="InterPro" id="IPR050979">
    <property type="entry name" value="LD-transpeptidase"/>
</dbReference>
<comment type="pathway">
    <text evidence="1 6">Cell wall biogenesis; peptidoglycan biosynthesis.</text>
</comment>
<evidence type="ECO:0000256" key="4">
    <source>
        <dbReference type="ARBA" id="ARBA00022984"/>
    </source>
</evidence>
<evidence type="ECO:0000256" key="2">
    <source>
        <dbReference type="ARBA" id="ARBA00022679"/>
    </source>
</evidence>
<evidence type="ECO:0000259" key="7">
    <source>
        <dbReference type="PROSITE" id="PS52029"/>
    </source>
</evidence>
<dbReference type="InterPro" id="IPR038063">
    <property type="entry name" value="Transpep_catalytic_dom"/>
</dbReference>
<keyword evidence="4 6" id="KW-0573">Peptidoglycan synthesis</keyword>
<organism evidence="8">
    <name type="scientific">Oscillatoriales cyanobacterium SpSt-402</name>
    <dbReference type="NCBI Taxonomy" id="2282168"/>
    <lineage>
        <taxon>Bacteria</taxon>
        <taxon>Bacillati</taxon>
        <taxon>Cyanobacteriota</taxon>
        <taxon>Cyanophyceae</taxon>
        <taxon>Oscillatoriophycideae</taxon>
        <taxon>Oscillatoriales</taxon>
    </lineage>
</organism>
<dbReference type="GO" id="GO:0016740">
    <property type="term" value="F:transferase activity"/>
    <property type="evidence" value="ECO:0007669"/>
    <property type="project" value="UniProtKB-KW"/>
</dbReference>
<dbReference type="UniPathway" id="UPA00219"/>
<dbReference type="InterPro" id="IPR005490">
    <property type="entry name" value="LD_TPept_cat_dom"/>
</dbReference>
<dbReference type="GO" id="GO:0071972">
    <property type="term" value="F:peptidoglycan L,D-transpeptidase activity"/>
    <property type="evidence" value="ECO:0007669"/>
    <property type="project" value="TreeGrafter"/>
</dbReference>
<keyword evidence="3 6" id="KW-0133">Cell shape</keyword>
<proteinExistence type="predicted"/>
<dbReference type="EMBL" id="DSRD01000312">
    <property type="protein sequence ID" value="HGW93591.1"/>
    <property type="molecule type" value="Genomic_DNA"/>
</dbReference>
<feature type="active site" description="Proton donor/acceptor" evidence="6">
    <location>
        <position position="131"/>
    </location>
</feature>
<dbReference type="SUPFAM" id="SSF141523">
    <property type="entry name" value="L,D-transpeptidase catalytic domain-like"/>
    <property type="match status" value="1"/>
</dbReference>
<dbReference type="PANTHER" id="PTHR30582:SF2">
    <property type="entry name" value="L,D-TRANSPEPTIDASE YCIB-RELATED"/>
    <property type="match status" value="1"/>
</dbReference>
<feature type="active site" description="Nucleophile" evidence="6">
    <location>
        <position position="147"/>
    </location>
</feature>
<sequence>MTKYFLLKLAGLIVSAGSLGLLVGTGFLAEPGGTQPVLIAQRKTIAASIADYKFSGRRWIEIDLTKQRLHAWEGDRQVYAILVSTGKASTPTPSGVFTIQTRHRYARMQGYDYDVPDVPYTMYYHRGYAIHGAYWHHRFGTPVSHGCTNVAVNHARWLFYWTSVGTPVVVHE</sequence>
<evidence type="ECO:0000256" key="5">
    <source>
        <dbReference type="ARBA" id="ARBA00023316"/>
    </source>
</evidence>
<dbReference type="PROSITE" id="PS52029">
    <property type="entry name" value="LD_TPASE"/>
    <property type="match status" value="1"/>
</dbReference>
<dbReference type="AlphaFoldDB" id="A0A832M4Q9"/>
<feature type="domain" description="L,D-TPase catalytic" evidence="7">
    <location>
        <begin position="58"/>
        <end position="171"/>
    </location>
</feature>
<evidence type="ECO:0000256" key="1">
    <source>
        <dbReference type="ARBA" id="ARBA00004752"/>
    </source>
</evidence>
<reference evidence="8" key="1">
    <citation type="journal article" date="2020" name="mSystems">
        <title>Genome- and Community-Level Interaction Insights into Carbon Utilization and Element Cycling Functions of Hydrothermarchaeota in Hydrothermal Sediment.</title>
        <authorList>
            <person name="Zhou Z."/>
            <person name="Liu Y."/>
            <person name="Xu W."/>
            <person name="Pan J."/>
            <person name="Luo Z.H."/>
            <person name="Li M."/>
        </authorList>
    </citation>
    <scope>NUCLEOTIDE SEQUENCE [LARGE SCALE GENOMIC DNA]</scope>
    <source>
        <strain evidence="8">SpSt-402</strain>
    </source>
</reference>
<gene>
    <name evidence="8" type="ORF">ENR47_04815</name>
</gene>
<evidence type="ECO:0000256" key="6">
    <source>
        <dbReference type="PROSITE-ProRule" id="PRU01373"/>
    </source>
</evidence>
<name>A0A832M4Q9_9CYAN</name>
<dbReference type="GO" id="GO:0018104">
    <property type="term" value="P:peptidoglycan-protein cross-linking"/>
    <property type="evidence" value="ECO:0007669"/>
    <property type="project" value="TreeGrafter"/>
</dbReference>
<dbReference type="GO" id="GO:0005576">
    <property type="term" value="C:extracellular region"/>
    <property type="evidence" value="ECO:0007669"/>
    <property type="project" value="TreeGrafter"/>
</dbReference>
<dbReference type="PANTHER" id="PTHR30582">
    <property type="entry name" value="L,D-TRANSPEPTIDASE"/>
    <property type="match status" value="1"/>
</dbReference>
<dbReference type="GO" id="GO:0008360">
    <property type="term" value="P:regulation of cell shape"/>
    <property type="evidence" value="ECO:0007669"/>
    <property type="project" value="UniProtKB-UniRule"/>
</dbReference>
<comment type="caution">
    <text evidence="8">The sequence shown here is derived from an EMBL/GenBank/DDBJ whole genome shotgun (WGS) entry which is preliminary data.</text>
</comment>
<dbReference type="CDD" id="cd16913">
    <property type="entry name" value="YkuD_like"/>
    <property type="match status" value="1"/>
</dbReference>
<dbReference type="Gene3D" id="2.40.440.10">
    <property type="entry name" value="L,D-transpeptidase catalytic domain-like"/>
    <property type="match status" value="1"/>
</dbReference>
<evidence type="ECO:0000313" key="8">
    <source>
        <dbReference type="EMBL" id="HGW93591.1"/>
    </source>
</evidence>
<dbReference type="GO" id="GO:0071555">
    <property type="term" value="P:cell wall organization"/>
    <property type="evidence" value="ECO:0007669"/>
    <property type="project" value="UniProtKB-UniRule"/>
</dbReference>
<protein>
    <submittedName>
        <fullName evidence="8">L,D-transpeptidase</fullName>
    </submittedName>
</protein>
<accession>A0A832M4Q9</accession>
<evidence type="ECO:0000256" key="3">
    <source>
        <dbReference type="ARBA" id="ARBA00022960"/>
    </source>
</evidence>
<keyword evidence="5 6" id="KW-0961">Cell wall biogenesis/degradation</keyword>
<keyword evidence="2" id="KW-0808">Transferase</keyword>